<dbReference type="RefSeq" id="WP_107684834.1">
    <property type="nucleotide sequence ID" value="NZ_PZKL01000045.1"/>
</dbReference>
<reference evidence="1 2" key="1">
    <citation type="submission" date="2018-03" db="EMBL/GenBank/DDBJ databases">
        <title>Aeromonas veronii whole genome sequencing and analysis.</title>
        <authorList>
            <person name="Xie H."/>
            <person name="Liu T."/>
            <person name="Wang K."/>
        </authorList>
    </citation>
    <scope>NUCLEOTIDE SEQUENCE [LARGE SCALE GENOMIC DNA]</scope>
    <source>
        <strain evidence="1 2">XH.VA.1</strain>
    </source>
</reference>
<evidence type="ECO:0000313" key="2">
    <source>
        <dbReference type="Proteomes" id="UP000241986"/>
    </source>
</evidence>
<organism evidence="1 2">
    <name type="scientific">Aeromonas veronii</name>
    <dbReference type="NCBI Taxonomy" id="654"/>
    <lineage>
        <taxon>Bacteria</taxon>
        <taxon>Pseudomonadati</taxon>
        <taxon>Pseudomonadota</taxon>
        <taxon>Gammaproteobacteria</taxon>
        <taxon>Aeromonadales</taxon>
        <taxon>Aeromonadaceae</taxon>
        <taxon>Aeromonas</taxon>
    </lineage>
</organism>
<sequence>MFNLIISIIAIALVVVLAGASLYYGGDAFNKGSEEAKASTYINQAQQLQASATLFKASNGGLPSDASATKNVQSLIDGKYLAGQPKVATGTGAWGLDSTNGVILVEQDVTDSAKTGMTLNICDTINDNGAGVVFCSATKADVASTIDTVANAPLDMDDTTAATAAKAVKKITVFMKL</sequence>
<name>A0A2T4MX49_AERVE</name>
<evidence type="ECO:0000313" key="1">
    <source>
        <dbReference type="EMBL" id="PTH79187.1"/>
    </source>
</evidence>
<dbReference type="AlphaFoldDB" id="A0A2T4MX49"/>
<gene>
    <name evidence="1" type="ORF">DAA48_22410</name>
</gene>
<dbReference type="Proteomes" id="UP000241986">
    <property type="component" value="Unassembled WGS sequence"/>
</dbReference>
<dbReference type="EMBL" id="PZKL01000045">
    <property type="protein sequence ID" value="PTH79187.1"/>
    <property type="molecule type" value="Genomic_DNA"/>
</dbReference>
<accession>A0A2T4MX49</accession>
<proteinExistence type="predicted"/>
<evidence type="ECO:0008006" key="3">
    <source>
        <dbReference type="Google" id="ProtNLM"/>
    </source>
</evidence>
<protein>
    <recommendedName>
        <fullName evidence="3">Type 4 secretion system PilS N-terminal domain-containing protein</fullName>
    </recommendedName>
</protein>
<comment type="caution">
    <text evidence="1">The sequence shown here is derived from an EMBL/GenBank/DDBJ whole genome shotgun (WGS) entry which is preliminary data.</text>
</comment>